<organism evidence="2 3">
    <name type="scientific">Flaviflexus salsibiostraticola</name>
    <dbReference type="NCBI Taxonomy" id="1282737"/>
    <lineage>
        <taxon>Bacteria</taxon>
        <taxon>Bacillati</taxon>
        <taxon>Actinomycetota</taxon>
        <taxon>Actinomycetes</taxon>
        <taxon>Actinomycetales</taxon>
        <taxon>Actinomycetaceae</taxon>
        <taxon>Flaviflexus</taxon>
    </lineage>
</organism>
<dbReference type="Gene3D" id="3.30.450.40">
    <property type="match status" value="1"/>
</dbReference>
<dbReference type="Gene3D" id="1.10.10.2840">
    <property type="entry name" value="PucR C-terminal helix-turn-helix domain"/>
    <property type="match status" value="1"/>
</dbReference>
<dbReference type="SMART" id="SM00065">
    <property type="entry name" value="GAF"/>
    <property type="match status" value="1"/>
</dbReference>
<dbReference type="KEGG" id="fsl:EJO69_10035"/>
<dbReference type="SUPFAM" id="SSF55781">
    <property type="entry name" value="GAF domain-like"/>
    <property type="match status" value="1"/>
</dbReference>
<protein>
    <submittedName>
        <fullName evidence="2">GAF domain-containing protein</fullName>
    </submittedName>
</protein>
<dbReference type="InterPro" id="IPR029016">
    <property type="entry name" value="GAF-like_dom_sf"/>
</dbReference>
<dbReference type="AlphaFoldDB" id="A0A3Q8WW80"/>
<dbReference type="InterPro" id="IPR042070">
    <property type="entry name" value="PucR_C-HTH_sf"/>
</dbReference>
<dbReference type="OrthoDB" id="3246591at2"/>
<dbReference type="PANTHER" id="PTHR33744:SF1">
    <property type="entry name" value="DNA-BINDING TRANSCRIPTIONAL ACTIVATOR ADER"/>
    <property type="match status" value="1"/>
</dbReference>
<dbReference type="InterPro" id="IPR003018">
    <property type="entry name" value="GAF"/>
</dbReference>
<feature type="domain" description="GAF" evidence="1">
    <location>
        <begin position="35"/>
        <end position="184"/>
    </location>
</feature>
<gene>
    <name evidence="2" type="ORF">EJO69_10035</name>
</gene>
<dbReference type="Pfam" id="PF13556">
    <property type="entry name" value="HTH_30"/>
    <property type="match status" value="1"/>
</dbReference>
<evidence type="ECO:0000313" key="2">
    <source>
        <dbReference type="EMBL" id="AZN30599.1"/>
    </source>
</evidence>
<accession>A0A3Q8WW80</accession>
<evidence type="ECO:0000259" key="1">
    <source>
        <dbReference type="SMART" id="SM00065"/>
    </source>
</evidence>
<proteinExistence type="predicted"/>
<reference evidence="2 3" key="1">
    <citation type="submission" date="2018-12" db="EMBL/GenBank/DDBJ databases">
        <title>Complete genome sequence of Flaviflexus salsibiostraticola KCTC 33148.</title>
        <authorList>
            <person name="Bae J.-W."/>
        </authorList>
    </citation>
    <scope>NUCLEOTIDE SEQUENCE [LARGE SCALE GENOMIC DNA]</scope>
    <source>
        <strain evidence="2 3">KCTC 33148</strain>
    </source>
</reference>
<keyword evidence="3" id="KW-1185">Reference proteome</keyword>
<dbReference type="InterPro" id="IPR051448">
    <property type="entry name" value="CdaR-like_regulators"/>
</dbReference>
<dbReference type="RefSeq" id="WP_126041485.1">
    <property type="nucleotide sequence ID" value="NZ_CP034438.1"/>
</dbReference>
<dbReference type="PANTHER" id="PTHR33744">
    <property type="entry name" value="CARBOHYDRATE DIACID REGULATOR"/>
    <property type="match status" value="1"/>
</dbReference>
<dbReference type="Proteomes" id="UP000270021">
    <property type="component" value="Chromosome"/>
</dbReference>
<evidence type="ECO:0000313" key="3">
    <source>
        <dbReference type="Proteomes" id="UP000270021"/>
    </source>
</evidence>
<dbReference type="Pfam" id="PF13185">
    <property type="entry name" value="GAF_2"/>
    <property type="match status" value="1"/>
</dbReference>
<name>A0A3Q8WW80_9ACTO</name>
<dbReference type="EMBL" id="CP034438">
    <property type="protein sequence ID" value="AZN30599.1"/>
    <property type="molecule type" value="Genomic_DNA"/>
</dbReference>
<sequence length="600" mass="65274">MGDREFSTRLGWLEHRNRVLDAVTAIASLMAANHDIDMVLDRITSLTRDLTRSDLAYISLNDAKETFIQYSTGVRTREYQQIRMPLGTGVLGKAAVGHGTVQTSDYLIDPAIIHLEVIDEIVRREGVRAILGVPIMVHGTLHGALLIANRRPGNFSPTIVDTVSTIARHTAVALDQSRRFRRVSAALAGLRVSFDDSAERLQALQTVVDLDALLSESLAQRKGVEHFAQTAAKALGADLAILDAQGSVVARGTVHAMPDLPTFAADVGRQAYISGRPVIRNQLTAAAATSNSEHLGTVAVFEAVPDQLLPRVTRTAVFLGILLLFERTQRGEERQRDQALLDDLLQGRRLTSSGSQRLDSLLLGGPASVAVVQTDDATGTHLDRAMRDALTLSLREHGVSSHQILAVEHHDHLCILLPRVPSEAVLQSFIARSGSRTAQIQCALGGEVAHGGDFAPAHALALTAMAALQALGPSHRIYRADDLGSLGVILAAQRDDPHAYSPLTEIQALISYDSKHGTELTRTAWVYTEQRENIKATAQNLVVHENTVRQRLARIGDLLGSDWQETPRSLDIQLGLRIWSLKSRGPSVEHSKPTSWSRTL</sequence>
<dbReference type="InterPro" id="IPR025736">
    <property type="entry name" value="PucR_C-HTH_dom"/>
</dbReference>